<evidence type="ECO:0000256" key="1">
    <source>
        <dbReference type="ARBA" id="ARBA00023125"/>
    </source>
</evidence>
<dbReference type="InterPro" id="IPR000551">
    <property type="entry name" value="MerR-type_HTH_dom"/>
</dbReference>
<sequence>MAGREEQDEDGPDERAADPSQGVYGISVVSGLLGTGVQNLRAYERAGLLQPDRTAGGTRLYSPEDVARLRRIQRLLTDGLNLTGVGRVLDLEDDLAEARQELEQLRDGGPAPD</sequence>
<comment type="caution">
    <text evidence="4">The sequence shown here is derived from an EMBL/GenBank/DDBJ whole genome shotgun (WGS) entry which is preliminary data.</text>
</comment>
<feature type="compositionally biased region" description="Acidic residues" evidence="2">
    <location>
        <begin position="1"/>
        <end position="12"/>
    </location>
</feature>
<feature type="domain" description="HTH merR-type" evidence="3">
    <location>
        <begin position="23"/>
        <end position="91"/>
    </location>
</feature>
<accession>A0ABP6WR39</accession>
<dbReference type="PANTHER" id="PTHR30204:SF58">
    <property type="entry name" value="HTH-TYPE TRANSCRIPTIONAL REGULATOR YFMP"/>
    <property type="match status" value="1"/>
</dbReference>
<dbReference type="Pfam" id="PF13411">
    <property type="entry name" value="MerR_1"/>
    <property type="match status" value="1"/>
</dbReference>
<feature type="region of interest" description="Disordered" evidence="2">
    <location>
        <begin position="1"/>
        <end position="22"/>
    </location>
</feature>
<reference evidence="5" key="1">
    <citation type="journal article" date="2019" name="Int. J. Syst. Evol. Microbiol.">
        <title>The Global Catalogue of Microorganisms (GCM) 10K type strain sequencing project: providing services to taxonomists for standard genome sequencing and annotation.</title>
        <authorList>
            <consortium name="The Broad Institute Genomics Platform"/>
            <consortium name="The Broad Institute Genome Sequencing Center for Infectious Disease"/>
            <person name="Wu L."/>
            <person name="Ma J."/>
        </authorList>
    </citation>
    <scope>NUCLEOTIDE SEQUENCE [LARGE SCALE GENOMIC DNA]</scope>
    <source>
        <strain evidence="5">JCM 16540</strain>
    </source>
</reference>
<dbReference type="InterPro" id="IPR009061">
    <property type="entry name" value="DNA-bd_dom_put_sf"/>
</dbReference>
<dbReference type="PROSITE" id="PS50937">
    <property type="entry name" value="HTH_MERR_2"/>
    <property type="match status" value="1"/>
</dbReference>
<name>A0ABP6WR39_9ACTN</name>
<protein>
    <recommendedName>
        <fullName evidence="3">HTH merR-type domain-containing protein</fullName>
    </recommendedName>
</protein>
<evidence type="ECO:0000259" key="3">
    <source>
        <dbReference type="PROSITE" id="PS50937"/>
    </source>
</evidence>
<dbReference type="SUPFAM" id="SSF46955">
    <property type="entry name" value="Putative DNA-binding domain"/>
    <property type="match status" value="1"/>
</dbReference>
<dbReference type="SMART" id="SM00422">
    <property type="entry name" value="HTH_MERR"/>
    <property type="match status" value="1"/>
</dbReference>
<dbReference type="PANTHER" id="PTHR30204">
    <property type="entry name" value="REDOX-CYCLING DRUG-SENSING TRANSCRIPTIONAL ACTIVATOR SOXR"/>
    <property type="match status" value="1"/>
</dbReference>
<proteinExistence type="predicted"/>
<evidence type="ECO:0000313" key="4">
    <source>
        <dbReference type="EMBL" id="GAA3555414.1"/>
    </source>
</evidence>
<evidence type="ECO:0000313" key="5">
    <source>
        <dbReference type="Proteomes" id="UP001500767"/>
    </source>
</evidence>
<dbReference type="Gene3D" id="1.10.1660.10">
    <property type="match status" value="1"/>
</dbReference>
<evidence type="ECO:0000256" key="2">
    <source>
        <dbReference type="SAM" id="MobiDB-lite"/>
    </source>
</evidence>
<keyword evidence="5" id="KW-1185">Reference proteome</keyword>
<organism evidence="4 5">
    <name type="scientific">Microlunatus spumicola</name>
    <dbReference type="NCBI Taxonomy" id="81499"/>
    <lineage>
        <taxon>Bacteria</taxon>
        <taxon>Bacillati</taxon>
        <taxon>Actinomycetota</taxon>
        <taxon>Actinomycetes</taxon>
        <taxon>Propionibacteriales</taxon>
        <taxon>Propionibacteriaceae</taxon>
        <taxon>Microlunatus</taxon>
    </lineage>
</organism>
<dbReference type="EMBL" id="BAAAYR010000001">
    <property type="protein sequence ID" value="GAA3555414.1"/>
    <property type="molecule type" value="Genomic_DNA"/>
</dbReference>
<dbReference type="Proteomes" id="UP001500767">
    <property type="component" value="Unassembled WGS sequence"/>
</dbReference>
<dbReference type="InterPro" id="IPR047057">
    <property type="entry name" value="MerR_fam"/>
</dbReference>
<dbReference type="RefSeq" id="WP_344741155.1">
    <property type="nucleotide sequence ID" value="NZ_BAAAYR010000001.1"/>
</dbReference>
<gene>
    <name evidence="4" type="ORF">GCM10022197_08200</name>
</gene>
<keyword evidence="1" id="KW-0238">DNA-binding</keyword>